<accession>A0A538SJT7</accession>
<evidence type="ECO:0000313" key="2">
    <source>
        <dbReference type="EMBL" id="TMQ51644.1"/>
    </source>
</evidence>
<organism evidence="2 3">
    <name type="scientific">Eiseniibacteriota bacterium</name>
    <dbReference type="NCBI Taxonomy" id="2212470"/>
    <lineage>
        <taxon>Bacteria</taxon>
        <taxon>Candidatus Eiseniibacteriota</taxon>
    </lineage>
</organism>
<gene>
    <name evidence="2" type="ORF">E6K71_00025</name>
</gene>
<comment type="caution">
    <text evidence="2">The sequence shown here is derived from an EMBL/GenBank/DDBJ whole genome shotgun (WGS) entry which is preliminary data.</text>
</comment>
<feature type="domain" description="FlgD/Vpr Ig-like" evidence="1">
    <location>
        <begin position="609"/>
        <end position="660"/>
    </location>
</feature>
<reference evidence="2 3" key="1">
    <citation type="journal article" date="2019" name="Nat. Microbiol.">
        <title>Mediterranean grassland soil C-N compound turnover is dependent on rainfall and depth, and is mediated by genomically divergent microorganisms.</title>
        <authorList>
            <person name="Diamond S."/>
            <person name="Andeer P.F."/>
            <person name="Li Z."/>
            <person name="Crits-Christoph A."/>
            <person name="Burstein D."/>
            <person name="Anantharaman K."/>
            <person name="Lane K.R."/>
            <person name="Thomas B.C."/>
            <person name="Pan C."/>
            <person name="Northen T.R."/>
            <person name="Banfield J.F."/>
        </authorList>
    </citation>
    <scope>NUCLEOTIDE SEQUENCE [LARGE SCALE GENOMIC DNA]</scope>
    <source>
        <strain evidence="2">WS_1</strain>
    </source>
</reference>
<proteinExistence type="predicted"/>
<name>A0A538SJT7_UNCEI</name>
<dbReference type="InterPro" id="IPR026444">
    <property type="entry name" value="Secre_tail"/>
</dbReference>
<protein>
    <submittedName>
        <fullName evidence="2">T9SS type A sorting domain-containing protein</fullName>
    </submittedName>
</protein>
<sequence>MGGLNCNASTVAAGQCWPGIRGSDLPPAPPGQINGSVHDNFNSPLGDSVWMTVITGLRKNGKGINWHHGFDKSVNFGLSIAHTNPNWNSAFDKPRWIYRLFDPTTKTWSPFDSSEADANALSIAAGDTVLIDSRFRMNWPPRDKVGLSLPGGFTVNGKSQYSQLNFLPRGTRLQYYFKGVDMLGGTTYQFNTDFIAREVFDLPTLPGSSITAPDIVEFDVLPGAYAAGAAGTQLAGKTNTPLLDLDGVYSRWNFGVNGTLQILRALGVRADRYRTLQGLGEGAHVGGHEFAGTRPDRLSNYFPNMDEYGIRDSLATWYRILVQSSHTSTSVVDDESDAKLIKQWWESSTGTDGGDRCIFASGDDYFNALLTVSGVPTPNEHALSQSVFGVASLLSNGWNGTATNAFPNIRDLFADPAAGPNLGTGTFAYPIDGGCPGPNKFDALTRVGGTDAVDAALYPTVGGVTQAAAVAYKTERDVIVDHDRNKALGYGFSIQFIRTYGENFIDQRAQVMYKFLTSCRGPRTVSDTASCWPCPTDANKYGNWATLTGFNIGTYGPLYNIQDATRAAPGPLSAADGGAPPVNRLQGNYPNPFNPQTAIRLSVAKTGRIDVRIFDVAGRLVQTITKNVTQAGVNEVRWNGMSSDGRALASGVYFVKVKYPDGSESPNGLKVAIVR</sequence>
<dbReference type="NCBIfam" id="TIGR04183">
    <property type="entry name" value="Por_Secre_tail"/>
    <property type="match status" value="1"/>
</dbReference>
<dbReference type="EMBL" id="VBOR01000001">
    <property type="protein sequence ID" value="TMQ51644.1"/>
    <property type="molecule type" value="Genomic_DNA"/>
</dbReference>
<dbReference type="Pfam" id="PF13860">
    <property type="entry name" value="FlgD_ig"/>
    <property type="match status" value="1"/>
</dbReference>
<dbReference type="AlphaFoldDB" id="A0A538SJT7"/>
<dbReference type="Gene3D" id="2.60.40.4070">
    <property type="match status" value="1"/>
</dbReference>
<evidence type="ECO:0000259" key="1">
    <source>
        <dbReference type="Pfam" id="PF13860"/>
    </source>
</evidence>
<evidence type="ECO:0000313" key="3">
    <source>
        <dbReference type="Proteomes" id="UP000316292"/>
    </source>
</evidence>
<dbReference type="InterPro" id="IPR025965">
    <property type="entry name" value="FlgD/Vpr_Ig-like"/>
</dbReference>
<dbReference type="Proteomes" id="UP000316292">
    <property type="component" value="Unassembled WGS sequence"/>
</dbReference>